<dbReference type="EMBL" id="WNZW01000020">
    <property type="protein sequence ID" value="MUG48131.1"/>
    <property type="molecule type" value="Genomic_DNA"/>
</dbReference>
<organism evidence="1 2">
    <name type="scientific">Paenibacillus woosongensis</name>
    <dbReference type="NCBI Taxonomy" id="307580"/>
    <lineage>
        <taxon>Bacteria</taxon>
        <taxon>Bacillati</taxon>
        <taxon>Bacillota</taxon>
        <taxon>Bacilli</taxon>
        <taxon>Bacillales</taxon>
        <taxon>Paenibacillaceae</taxon>
        <taxon>Paenibacillus</taxon>
    </lineage>
</organism>
<dbReference type="Proteomes" id="UP000447876">
    <property type="component" value="Unassembled WGS sequence"/>
</dbReference>
<accession>A0A7X2Z765</accession>
<evidence type="ECO:0008006" key="3">
    <source>
        <dbReference type="Google" id="ProtNLM"/>
    </source>
</evidence>
<protein>
    <recommendedName>
        <fullName evidence="3">CdiI immunity protein domain-containing protein</fullName>
    </recommendedName>
</protein>
<evidence type="ECO:0000313" key="1">
    <source>
        <dbReference type="EMBL" id="MUG48131.1"/>
    </source>
</evidence>
<sequence length="97" mass="12035">MLTNEQEKYENLKYFIESYFNWSMDYTDLGKLIEEYEERESSLHVDGLVQEIKEIRELRNWEEIKDFVYLHGRRNLSNKKIEQMIELFMVKLTDFNR</sequence>
<gene>
    <name evidence="1" type="ORF">GNP95_24615</name>
</gene>
<evidence type="ECO:0000313" key="2">
    <source>
        <dbReference type="Proteomes" id="UP000447876"/>
    </source>
</evidence>
<reference evidence="1 2" key="1">
    <citation type="submission" date="2019-11" db="EMBL/GenBank/DDBJ databases">
        <title>Draft genome sequences of five Paenibacillus species of dairy origin.</title>
        <authorList>
            <person name="Olajide A.M."/>
            <person name="Chen S."/>
            <person name="Lapointe G."/>
        </authorList>
    </citation>
    <scope>NUCLEOTIDE SEQUENCE [LARGE SCALE GENOMIC DNA]</scope>
    <source>
        <strain evidence="1 2">12CR55</strain>
    </source>
</reference>
<dbReference type="AlphaFoldDB" id="A0A7X2Z765"/>
<proteinExistence type="predicted"/>
<comment type="caution">
    <text evidence="1">The sequence shown here is derived from an EMBL/GenBank/DDBJ whole genome shotgun (WGS) entry which is preliminary data.</text>
</comment>
<name>A0A7X2Z765_9BACL</name>